<keyword evidence="1" id="KW-0732">Signal</keyword>
<proteinExistence type="predicted"/>
<gene>
    <name evidence="2" type="ORF">BB558_000257</name>
</gene>
<dbReference type="EMBL" id="MBFU01000011">
    <property type="protein sequence ID" value="PWA03598.1"/>
    <property type="molecule type" value="Genomic_DNA"/>
</dbReference>
<dbReference type="Proteomes" id="UP000245591">
    <property type="component" value="Unassembled WGS sequence"/>
</dbReference>
<organism evidence="2 3">
    <name type="scientific">Smittium angustum</name>
    <dbReference type="NCBI Taxonomy" id="133377"/>
    <lineage>
        <taxon>Eukaryota</taxon>
        <taxon>Fungi</taxon>
        <taxon>Fungi incertae sedis</taxon>
        <taxon>Zoopagomycota</taxon>
        <taxon>Kickxellomycotina</taxon>
        <taxon>Harpellomycetes</taxon>
        <taxon>Harpellales</taxon>
        <taxon>Legeriomycetaceae</taxon>
        <taxon>Smittium</taxon>
    </lineage>
</organism>
<protein>
    <submittedName>
        <fullName evidence="2">Uncharacterized protein</fullName>
    </submittedName>
</protein>
<feature type="signal peptide" evidence="1">
    <location>
        <begin position="1"/>
        <end position="22"/>
    </location>
</feature>
<keyword evidence="3" id="KW-1185">Reference proteome</keyword>
<accession>A0A2U1JF25</accession>
<dbReference type="AlphaFoldDB" id="A0A2U1JF25"/>
<feature type="chain" id="PRO_5015458290" evidence="1">
    <location>
        <begin position="23"/>
        <end position="182"/>
    </location>
</feature>
<evidence type="ECO:0000256" key="1">
    <source>
        <dbReference type="SAM" id="SignalP"/>
    </source>
</evidence>
<comment type="caution">
    <text evidence="2">The sequence shown here is derived from an EMBL/GenBank/DDBJ whole genome shotgun (WGS) entry which is preliminary data.</text>
</comment>
<reference evidence="2 3" key="1">
    <citation type="journal article" date="2018" name="MBio">
        <title>Comparative Genomics Reveals the Core Gene Toolbox for the Fungus-Insect Symbiosis.</title>
        <authorList>
            <person name="Wang Y."/>
            <person name="Stata M."/>
            <person name="Wang W."/>
            <person name="Stajich J.E."/>
            <person name="White M.M."/>
            <person name="Moncalvo J.M."/>
        </authorList>
    </citation>
    <scope>NUCLEOTIDE SEQUENCE [LARGE SCALE GENOMIC DNA]</scope>
    <source>
        <strain evidence="2 3">AUS-126-30</strain>
    </source>
</reference>
<name>A0A2U1JF25_SMIAN</name>
<evidence type="ECO:0000313" key="3">
    <source>
        <dbReference type="Proteomes" id="UP000245591"/>
    </source>
</evidence>
<evidence type="ECO:0000313" key="2">
    <source>
        <dbReference type="EMBL" id="PWA03598.1"/>
    </source>
</evidence>
<sequence>MKFSCHNSIFLTLVSICSVVQSYCSLAGVHEEPAKNDTILLSTHCCEGGGRENCMFSGVEIYSPPYETNVSFEKSLYDIISSQLNESVTKTKMFKNVFNLSVAPGTCKDVYIAAEKQKVLIAHQCVLWEIFIISKKTIVFEYTKDVAFFEVFEIPNNKNGENSNRIMVDRIAVNSIWDFKQF</sequence>